<gene>
    <name evidence="2" type="ORF">rosag_31500</name>
</gene>
<sequence>MSIPSAPTSRAQLLARARLEARIARGRPAFVRRARLLPLGVPLAVLAAAGVALTVGTQPKPVWRRYSRRARREDLQRTTALALLAAGGALGATWLAARAEWARHERRHREDHQW</sequence>
<dbReference type="RefSeq" id="WP_284351094.1">
    <property type="nucleotide sequence ID" value="NZ_BRXS01000005.1"/>
</dbReference>
<dbReference type="EMBL" id="BRXS01000005">
    <property type="protein sequence ID" value="GLC26637.1"/>
    <property type="molecule type" value="Genomic_DNA"/>
</dbReference>
<reference evidence="2" key="1">
    <citation type="submission" date="2022-08" db="EMBL/GenBank/DDBJ databases">
        <title>Draft genome sequencing of Roseisolibacter agri AW1220.</title>
        <authorList>
            <person name="Tobiishi Y."/>
            <person name="Tonouchi A."/>
        </authorList>
    </citation>
    <scope>NUCLEOTIDE SEQUENCE</scope>
    <source>
        <strain evidence="2">AW1220</strain>
    </source>
</reference>
<comment type="caution">
    <text evidence="2">The sequence shown here is derived from an EMBL/GenBank/DDBJ whole genome shotgun (WGS) entry which is preliminary data.</text>
</comment>
<feature type="transmembrane region" description="Helical" evidence="1">
    <location>
        <begin position="36"/>
        <end position="55"/>
    </location>
</feature>
<name>A0AA37V3E6_9BACT</name>
<keyword evidence="1" id="KW-1133">Transmembrane helix</keyword>
<evidence type="ECO:0000313" key="3">
    <source>
        <dbReference type="Proteomes" id="UP001161325"/>
    </source>
</evidence>
<organism evidence="2 3">
    <name type="scientific">Roseisolibacter agri</name>
    <dbReference type="NCBI Taxonomy" id="2014610"/>
    <lineage>
        <taxon>Bacteria</taxon>
        <taxon>Pseudomonadati</taxon>
        <taxon>Gemmatimonadota</taxon>
        <taxon>Gemmatimonadia</taxon>
        <taxon>Gemmatimonadales</taxon>
        <taxon>Gemmatimonadaceae</taxon>
        <taxon>Roseisolibacter</taxon>
    </lineage>
</organism>
<evidence type="ECO:0000313" key="2">
    <source>
        <dbReference type="EMBL" id="GLC26637.1"/>
    </source>
</evidence>
<keyword evidence="1" id="KW-0812">Transmembrane</keyword>
<dbReference type="Proteomes" id="UP001161325">
    <property type="component" value="Unassembled WGS sequence"/>
</dbReference>
<keyword evidence="1" id="KW-0472">Membrane</keyword>
<evidence type="ECO:0000256" key="1">
    <source>
        <dbReference type="SAM" id="Phobius"/>
    </source>
</evidence>
<protein>
    <submittedName>
        <fullName evidence="2">Uncharacterized protein</fullName>
    </submittedName>
</protein>
<dbReference type="AlphaFoldDB" id="A0AA37V3E6"/>
<proteinExistence type="predicted"/>
<feature type="transmembrane region" description="Helical" evidence="1">
    <location>
        <begin position="75"/>
        <end position="97"/>
    </location>
</feature>
<accession>A0AA37V3E6</accession>
<keyword evidence="3" id="KW-1185">Reference proteome</keyword>